<evidence type="ECO:0000256" key="2">
    <source>
        <dbReference type="SAM" id="Phobius"/>
    </source>
</evidence>
<feature type="compositionally biased region" description="Basic and acidic residues" evidence="1">
    <location>
        <begin position="216"/>
        <end position="230"/>
    </location>
</feature>
<evidence type="ECO:0000313" key="3">
    <source>
        <dbReference type="EMBL" id="KAA0979679.1"/>
    </source>
</evidence>
<dbReference type="AlphaFoldDB" id="A0A5B0EQZ8"/>
<dbReference type="OrthoDB" id="4932021at2"/>
<evidence type="ECO:0000313" key="4">
    <source>
        <dbReference type="Proteomes" id="UP000323856"/>
    </source>
</evidence>
<feature type="region of interest" description="Disordered" evidence="1">
    <location>
        <begin position="148"/>
        <end position="253"/>
    </location>
</feature>
<feature type="region of interest" description="Disordered" evidence="1">
    <location>
        <begin position="24"/>
        <end position="44"/>
    </location>
</feature>
<comment type="caution">
    <text evidence="3">The sequence shown here is derived from an EMBL/GenBank/DDBJ whole genome shotgun (WGS) entry which is preliminary data.</text>
</comment>
<keyword evidence="2" id="KW-0812">Transmembrane</keyword>
<name>A0A5B0EQZ8_9MICC</name>
<keyword evidence="2" id="KW-0472">Membrane</keyword>
<feature type="compositionally biased region" description="Basic and acidic residues" evidence="1">
    <location>
        <begin position="174"/>
        <end position="186"/>
    </location>
</feature>
<dbReference type="EMBL" id="VOBL01000001">
    <property type="protein sequence ID" value="KAA0979679.1"/>
    <property type="molecule type" value="Genomic_DNA"/>
</dbReference>
<evidence type="ECO:0008006" key="5">
    <source>
        <dbReference type="Google" id="ProtNLM"/>
    </source>
</evidence>
<keyword evidence="2" id="KW-1133">Transmembrane helix</keyword>
<sequence length="253" mass="26695">MSNRTPHRIRSRVIELPATQGANALSHAPQPIPASRPEESTAKRRTTLSVVPAMGSKRRVPFIVSIFVLVIATVVAVLLINIYIANGQYTAVELRGQERTLSQENEALRQEALYLGAPQVVAKKGADLGMVKPGTPAAINLDNGKVSGTATAAEKPDAENKTEATSSVLNSPLKPERVLPVKDTSKASESAAEAPKQESAKAPATEQAQPKAPVNEAKKTETNKSDDGARPEFANSELNGGTIPAPSLKTPGQ</sequence>
<protein>
    <recommendedName>
        <fullName evidence="5">Cell division protein FtsL</fullName>
    </recommendedName>
</protein>
<feature type="transmembrane region" description="Helical" evidence="2">
    <location>
        <begin position="62"/>
        <end position="84"/>
    </location>
</feature>
<dbReference type="Proteomes" id="UP000323856">
    <property type="component" value="Unassembled WGS sequence"/>
</dbReference>
<accession>A0A5B0EQZ8</accession>
<evidence type="ECO:0000256" key="1">
    <source>
        <dbReference type="SAM" id="MobiDB-lite"/>
    </source>
</evidence>
<reference evidence="3 4" key="1">
    <citation type="submission" date="2019-07" db="EMBL/GenBank/DDBJ databases">
        <title>Analysis of the biochemical properties, biological activity and biotechnological potential of siderophores and biosurfactants produced by Antarctic psychrotolerant bacteria.</title>
        <authorList>
            <person name="Styczynski M."/>
            <person name="Krucon T."/>
            <person name="Decewicz P."/>
            <person name="Dziewit L."/>
        </authorList>
    </citation>
    <scope>NUCLEOTIDE SEQUENCE [LARGE SCALE GENOMIC DNA]</scope>
    <source>
        <strain evidence="3 4">ANT_H27</strain>
    </source>
</reference>
<proteinExistence type="predicted"/>
<organism evidence="3 4">
    <name type="scientific">Paeniglutamicibacter gangotriensis</name>
    <dbReference type="NCBI Taxonomy" id="254787"/>
    <lineage>
        <taxon>Bacteria</taxon>
        <taxon>Bacillati</taxon>
        <taxon>Actinomycetota</taxon>
        <taxon>Actinomycetes</taxon>
        <taxon>Micrococcales</taxon>
        <taxon>Micrococcaceae</taxon>
        <taxon>Paeniglutamicibacter</taxon>
    </lineage>
</organism>
<gene>
    <name evidence="3" type="ORF">FQ154_00480</name>
</gene>
<dbReference type="RefSeq" id="WP_149618287.1">
    <property type="nucleotide sequence ID" value="NZ_JBITUG010000031.1"/>
</dbReference>